<reference evidence="1 3" key="2">
    <citation type="journal article" date="2019" name="PLoS Negl. Trop. Dis.">
        <title>Revisiting the worldwide diversity of Leptospira species in the environment.</title>
        <authorList>
            <person name="Vincent A.T."/>
            <person name="Schiettekatte O."/>
            <person name="Bourhy P."/>
            <person name="Veyrier F.J."/>
            <person name="Picardeau M."/>
        </authorList>
    </citation>
    <scope>NUCLEOTIDE SEQUENCE [LARGE SCALE GENOMIC DNA]</scope>
    <source>
        <strain evidence="1 3">201800280</strain>
        <strain evidence="2">201800281</strain>
    </source>
</reference>
<keyword evidence="4" id="KW-1185">Reference proteome</keyword>
<evidence type="ECO:0000313" key="3">
    <source>
        <dbReference type="Proteomes" id="UP000297394"/>
    </source>
</evidence>
<proteinExistence type="predicted"/>
<accession>A0A4R9IJQ8</accession>
<dbReference type="AlphaFoldDB" id="A0A4R9IJQ8"/>
<gene>
    <name evidence="1" type="ORF">EHQ23_17590</name>
    <name evidence="2" type="ORF">EHQ26_14440</name>
</gene>
<organism evidence="1 3">
    <name type="scientific">Leptospira bourretii</name>
    <dbReference type="NCBI Taxonomy" id="2484962"/>
    <lineage>
        <taxon>Bacteria</taxon>
        <taxon>Pseudomonadati</taxon>
        <taxon>Spirochaetota</taxon>
        <taxon>Spirochaetia</taxon>
        <taxon>Leptospirales</taxon>
        <taxon>Leptospiraceae</taxon>
        <taxon>Leptospira</taxon>
    </lineage>
</organism>
<dbReference type="InterPro" id="IPR043148">
    <property type="entry name" value="TagF_C"/>
</dbReference>
<dbReference type="Gene3D" id="3.40.50.12580">
    <property type="match status" value="1"/>
</dbReference>
<evidence type="ECO:0000313" key="1">
    <source>
        <dbReference type="EMBL" id="TGK79420.1"/>
    </source>
</evidence>
<dbReference type="Proteomes" id="UP000297918">
    <property type="component" value="Unassembled WGS sequence"/>
</dbReference>
<name>A0A4R9IJQ8_9LEPT</name>
<reference evidence="2" key="1">
    <citation type="submission" date="2018-10" db="EMBL/GenBank/DDBJ databases">
        <authorList>
            <person name="Vincent A.T."/>
            <person name="Schiettekatte O."/>
            <person name="Bourhy P."/>
            <person name="Veyrier F.J."/>
            <person name="Picardeau M."/>
        </authorList>
    </citation>
    <scope>NUCLEOTIDE SEQUENCE</scope>
    <source>
        <strain evidence="2">201800281</strain>
    </source>
</reference>
<dbReference type="EMBL" id="RQFL01000026">
    <property type="protein sequence ID" value="TGK89627.1"/>
    <property type="molecule type" value="Genomic_DNA"/>
</dbReference>
<dbReference type="RefSeq" id="WP_135750023.1">
    <property type="nucleotide sequence ID" value="NZ_RQFL01000026.1"/>
</dbReference>
<evidence type="ECO:0000313" key="2">
    <source>
        <dbReference type="EMBL" id="TGK89627.1"/>
    </source>
</evidence>
<protein>
    <submittedName>
        <fullName evidence="1">Capsule biosynthesis protein</fullName>
    </submittedName>
</protein>
<comment type="caution">
    <text evidence="1">The sequence shown here is derived from an EMBL/GenBank/DDBJ whole genome shotgun (WGS) entry which is preliminary data.</text>
</comment>
<dbReference type="EMBL" id="RQFM01000027">
    <property type="protein sequence ID" value="TGK79420.1"/>
    <property type="molecule type" value="Genomic_DNA"/>
</dbReference>
<dbReference type="OrthoDB" id="312711at2"/>
<dbReference type="Proteomes" id="UP000297394">
    <property type="component" value="Unassembled WGS sequence"/>
</dbReference>
<evidence type="ECO:0000313" key="4">
    <source>
        <dbReference type="Proteomes" id="UP000297918"/>
    </source>
</evidence>
<sequence>MKILIYSPFSAIWTHSFPEASIADALIQEGNEVLFIHCDRIFSEYCVAMSAHGLNQFSEKTDKQTICERCNELRDVINSRFKFDSRKIESYLSSEDKSSIERIINSLPYESFESFQLNGIPLGRIALYEVLLQYKKSDLNFNEKEWESCKINLRNTLYSYFASLKILEREKPDRILIYNTLYAVNQTLKVIGNQKDIPVYFLHAGENLSNRLSTMIVSLNTTFEYRRELISKWDQFKNSTCTQVEANSVKDHFLTLFQGKHFLAYSQPVQSTISVREFFKISPSQKIIVATMSSYDERFAGETIGELKKPKSLIFNSQIEWISELIKYFKNHPDLFLIIRVHPREFPNKREGVRSKHSLELEEIFNELPNNTAINWPTDNLSIYDLAKETDLFLNAWSSVGEEMSLFGIPVLIYSPELLLYPAELNYVATNKTDYFEKLCIALKDGLSFENTKKAFRWYALRLYKPVFKISNDFHHHEDPTLLSGNFLQKLKARFVSKKSELFGLVSQDFKRRNFNYSYDLGSYKKMKDGAGLTSVITNKLATKLDLIKKDELKVNRREEREIRDTMNKILSVLFDLDFEKDKGLYKFWNDNKKMK</sequence>
<dbReference type="SUPFAM" id="SSF53756">
    <property type="entry name" value="UDP-Glycosyltransferase/glycogen phosphorylase"/>
    <property type="match status" value="1"/>
</dbReference>